<dbReference type="CDD" id="cd03053">
    <property type="entry name" value="GST_N_Phi"/>
    <property type="match status" value="1"/>
</dbReference>
<dbReference type="Gene3D" id="3.40.30.10">
    <property type="entry name" value="Glutaredoxin"/>
    <property type="match status" value="1"/>
</dbReference>
<feature type="domain" description="GST N-terminal" evidence="8">
    <location>
        <begin position="1"/>
        <end position="82"/>
    </location>
</feature>
<evidence type="ECO:0000256" key="7">
    <source>
        <dbReference type="ARBA" id="ARBA00047960"/>
    </source>
</evidence>
<evidence type="ECO:0000313" key="11">
    <source>
        <dbReference type="Proteomes" id="UP001634007"/>
    </source>
</evidence>
<dbReference type="EC" id="2.5.1.18" evidence="3"/>
<comment type="caution">
    <text evidence="10">The sequence shown here is derived from an EMBL/GenBank/DDBJ whole genome shotgun (WGS) entry which is preliminary data.</text>
</comment>
<comment type="similarity">
    <text evidence="2">Belongs to the GST superfamily. Phi family.</text>
</comment>
<dbReference type="GO" id="GO:0004364">
    <property type="term" value="F:glutathione transferase activity"/>
    <property type="evidence" value="ECO:0007669"/>
    <property type="project" value="UniProtKB-EC"/>
</dbReference>
<reference evidence="10 11" key="1">
    <citation type="submission" date="2024-11" db="EMBL/GenBank/DDBJ databases">
        <title>Chromosome-level genome assembly of Eucalyptus globulus Labill. provides insights into its genome evolution.</title>
        <authorList>
            <person name="Li X."/>
        </authorList>
    </citation>
    <scope>NUCLEOTIDE SEQUENCE [LARGE SCALE GENOMIC DNA]</scope>
    <source>
        <strain evidence="10">CL2024</strain>
        <tissue evidence="10">Fresh tender leaves</tissue>
    </source>
</reference>
<evidence type="ECO:0000259" key="9">
    <source>
        <dbReference type="PROSITE" id="PS50405"/>
    </source>
</evidence>
<dbReference type="InterPro" id="IPR040079">
    <property type="entry name" value="Glutathione_S-Trfase"/>
</dbReference>
<keyword evidence="11" id="KW-1185">Reference proteome</keyword>
<evidence type="ECO:0000259" key="8">
    <source>
        <dbReference type="PROSITE" id="PS50404"/>
    </source>
</evidence>
<protein>
    <recommendedName>
        <fullName evidence="3">glutathione transferase</fullName>
        <ecNumber evidence="3">2.5.1.18</ecNumber>
    </recommendedName>
</protein>
<comment type="catalytic activity">
    <reaction evidence="7">
        <text>RX + glutathione = an S-substituted glutathione + a halide anion + H(+)</text>
        <dbReference type="Rhea" id="RHEA:16437"/>
        <dbReference type="ChEBI" id="CHEBI:15378"/>
        <dbReference type="ChEBI" id="CHEBI:16042"/>
        <dbReference type="ChEBI" id="CHEBI:17792"/>
        <dbReference type="ChEBI" id="CHEBI:57925"/>
        <dbReference type="ChEBI" id="CHEBI:90779"/>
        <dbReference type="EC" id="2.5.1.18"/>
    </reaction>
</comment>
<dbReference type="InterPro" id="IPR004045">
    <property type="entry name" value="Glutathione_S-Trfase_N"/>
</dbReference>
<dbReference type="SUPFAM" id="SSF47616">
    <property type="entry name" value="GST C-terminal domain-like"/>
    <property type="match status" value="1"/>
</dbReference>
<evidence type="ECO:0000256" key="4">
    <source>
        <dbReference type="ARBA" id="ARBA00022490"/>
    </source>
</evidence>
<dbReference type="Proteomes" id="UP001634007">
    <property type="component" value="Unassembled WGS sequence"/>
</dbReference>
<dbReference type="FunFam" id="3.40.30.10:FF:000016">
    <property type="entry name" value="Glutathione S-transferase F2"/>
    <property type="match status" value="1"/>
</dbReference>
<dbReference type="PANTHER" id="PTHR43900">
    <property type="entry name" value="GLUTATHIONE S-TRANSFERASE RHO"/>
    <property type="match status" value="1"/>
</dbReference>
<evidence type="ECO:0000256" key="6">
    <source>
        <dbReference type="ARBA" id="ARBA00022679"/>
    </source>
</evidence>
<dbReference type="InterPro" id="IPR034347">
    <property type="entry name" value="GST_Phi_C"/>
</dbReference>
<dbReference type="Pfam" id="PF02798">
    <property type="entry name" value="GST_N"/>
    <property type="match status" value="1"/>
</dbReference>
<dbReference type="GO" id="GO:0005829">
    <property type="term" value="C:cytosol"/>
    <property type="evidence" value="ECO:0007669"/>
    <property type="project" value="UniProtKB-SubCell"/>
</dbReference>
<evidence type="ECO:0000256" key="1">
    <source>
        <dbReference type="ARBA" id="ARBA00004514"/>
    </source>
</evidence>
<evidence type="ECO:0000313" key="10">
    <source>
        <dbReference type="EMBL" id="KAL3725428.1"/>
    </source>
</evidence>
<accession>A0ABD3JE97</accession>
<dbReference type="EMBL" id="JBJKBG010000008">
    <property type="protein sequence ID" value="KAL3725428.1"/>
    <property type="molecule type" value="Genomic_DNA"/>
</dbReference>
<dbReference type="CDD" id="cd03187">
    <property type="entry name" value="GST_C_Phi"/>
    <property type="match status" value="1"/>
</dbReference>
<dbReference type="FunFam" id="1.20.1050.10:FF:000004">
    <property type="entry name" value="Glutathione S-transferase F2"/>
    <property type="match status" value="1"/>
</dbReference>
<dbReference type="GO" id="GO:0009407">
    <property type="term" value="P:toxin catabolic process"/>
    <property type="evidence" value="ECO:0007669"/>
    <property type="project" value="UniProtKB-ARBA"/>
</dbReference>
<dbReference type="SFLD" id="SFLDS00019">
    <property type="entry name" value="Glutathione_Transferase_(cytos"/>
    <property type="match status" value="1"/>
</dbReference>
<evidence type="ECO:0000256" key="3">
    <source>
        <dbReference type="ARBA" id="ARBA00012452"/>
    </source>
</evidence>
<organism evidence="10 11">
    <name type="scientific">Eucalyptus globulus</name>
    <name type="common">Tasmanian blue gum</name>
    <dbReference type="NCBI Taxonomy" id="34317"/>
    <lineage>
        <taxon>Eukaryota</taxon>
        <taxon>Viridiplantae</taxon>
        <taxon>Streptophyta</taxon>
        <taxon>Embryophyta</taxon>
        <taxon>Tracheophyta</taxon>
        <taxon>Spermatophyta</taxon>
        <taxon>Magnoliopsida</taxon>
        <taxon>eudicotyledons</taxon>
        <taxon>Gunneridae</taxon>
        <taxon>Pentapetalae</taxon>
        <taxon>rosids</taxon>
        <taxon>malvids</taxon>
        <taxon>Myrtales</taxon>
        <taxon>Myrtaceae</taxon>
        <taxon>Myrtoideae</taxon>
        <taxon>Eucalypteae</taxon>
        <taxon>Eucalyptus</taxon>
    </lineage>
</organism>
<dbReference type="InterPro" id="IPR010987">
    <property type="entry name" value="Glutathione-S-Trfase_C-like"/>
</dbReference>
<comment type="subcellular location">
    <subcellularLocation>
        <location evidence="1">Cytoplasm</location>
        <location evidence="1">Cytosol</location>
    </subcellularLocation>
</comment>
<gene>
    <name evidence="10" type="ORF">ACJRO7_030452</name>
</gene>
<proteinExistence type="inferred from homology"/>
<feature type="domain" description="GST C-terminal" evidence="9">
    <location>
        <begin position="127"/>
        <end position="252"/>
    </location>
</feature>
<dbReference type="AlphaFoldDB" id="A0ABD3JE97"/>
<keyword evidence="6" id="KW-0808">Transferase</keyword>
<dbReference type="PROSITE" id="PS50405">
    <property type="entry name" value="GST_CTER"/>
    <property type="match status" value="1"/>
</dbReference>
<dbReference type="PROSITE" id="PS50404">
    <property type="entry name" value="GST_NTER"/>
    <property type="match status" value="1"/>
</dbReference>
<evidence type="ECO:0000256" key="2">
    <source>
        <dbReference type="ARBA" id="ARBA00010128"/>
    </source>
</evidence>
<dbReference type="InterPro" id="IPR036249">
    <property type="entry name" value="Thioredoxin-like_sf"/>
</dbReference>
<dbReference type="PANTHER" id="PTHR43900:SF47">
    <property type="entry name" value="GLUTATHIONE S-TRANSFERASE F6-RELATED"/>
    <property type="match status" value="1"/>
</dbReference>
<dbReference type="InterPro" id="IPR004046">
    <property type="entry name" value="GST_C"/>
</dbReference>
<name>A0ABD3JE97_EUCGL</name>
<dbReference type="Pfam" id="PF00043">
    <property type="entry name" value="GST_C"/>
    <property type="match status" value="1"/>
</dbReference>
<dbReference type="InterPro" id="IPR036282">
    <property type="entry name" value="Glutathione-S-Trfase_C_sf"/>
</dbReference>
<dbReference type="SUPFAM" id="SSF52833">
    <property type="entry name" value="Thioredoxin-like"/>
    <property type="match status" value="1"/>
</dbReference>
<keyword evidence="4" id="KW-0963">Cytoplasm</keyword>
<keyword evidence="5" id="KW-0216">Detoxification</keyword>
<evidence type="ECO:0000256" key="5">
    <source>
        <dbReference type="ARBA" id="ARBA00022575"/>
    </source>
</evidence>
<sequence length="252" mass="28400">MARKIYGSVHSTAMMRALAVLHEKGLEFQLVPLDMRAGEHKKEPSLALNPFGQVPAFEDGDLKLFESRAITQYIARKYADIGTPLILESKPTVKVSASMEFKVHPETMESNMQWELMPDRAADAAVIENMMAMVNMWTEVEAHQFDPVASRLQRELVYRQMIGMAPDTAAFGENWTKLTELLDIYEARLSQSKYLGCDFFTLADLHHLPALTNLMGTPVKALFDARPNVSAWAANITARPAWVKVLALRNQY</sequence>
<dbReference type="Gene3D" id="1.20.1050.10">
    <property type="match status" value="1"/>
</dbReference>